<sequence length="77" mass="8338">MSLKNILVLVSLAVTTIAVPSARVACGAGRTASNAVCCKWFDVLDDIQTSLFDGGECGEEAHESLRVRQILVIKWPY</sequence>
<dbReference type="EMBL" id="JASBNA010000011">
    <property type="protein sequence ID" value="KAK7688318.1"/>
    <property type="molecule type" value="Genomic_DNA"/>
</dbReference>
<comment type="caution">
    <text evidence="4">The sequence shown here is derived from an EMBL/GenBank/DDBJ whole genome shotgun (WGS) entry which is preliminary data.</text>
</comment>
<name>A0AAW0G4R5_9APHY</name>
<dbReference type="SUPFAM" id="SSF48113">
    <property type="entry name" value="Heme-dependent peroxidases"/>
    <property type="match status" value="1"/>
</dbReference>
<organism evidence="4 5">
    <name type="scientific">Cerrena zonata</name>
    <dbReference type="NCBI Taxonomy" id="2478898"/>
    <lineage>
        <taxon>Eukaryota</taxon>
        <taxon>Fungi</taxon>
        <taxon>Dikarya</taxon>
        <taxon>Basidiomycota</taxon>
        <taxon>Agaricomycotina</taxon>
        <taxon>Agaricomycetes</taxon>
        <taxon>Polyporales</taxon>
        <taxon>Cerrenaceae</taxon>
        <taxon>Cerrena</taxon>
    </lineage>
</organism>
<dbReference type="Gene3D" id="1.10.520.10">
    <property type="match status" value="1"/>
</dbReference>
<dbReference type="AlphaFoldDB" id="A0AAW0G4R5"/>
<reference evidence="4 5" key="1">
    <citation type="submission" date="2022-09" db="EMBL/GenBank/DDBJ databases">
        <authorList>
            <person name="Palmer J.M."/>
        </authorList>
    </citation>
    <scope>NUCLEOTIDE SEQUENCE [LARGE SCALE GENOMIC DNA]</scope>
    <source>
        <strain evidence="4 5">DSM 7382</strain>
    </source>
</reference>
<keyword evidence="2" id="KW-1015">Disulfide bond</keyword>
<evidence type="ECO:0000256" key="1">
    <source>
        <dbReference type="PIRSR" id="PIRSR601621-3"/>
    </source>
</evidence>
<evidence type="ECO:0000256" key="3">
    <source>
        <dbReference type="SAM" id="SignalP"/>
    </source>
</evidence>
<evidence type="ECO:0000313" key="5">
    <source>
        <dbReference type="Proteomes" id="UP001385951"/>
    </source>
</evidence>
<keyword evidence="3" id="KW-0732">Signal</keyword>
<dbReference type="GO" id="GO:0004601">
    <property type="term" value="F:peroxidase activity"/>
    <property type="evidence" value="ECO:0007669"/>
    <property type="project" value="InterPro"/>
</dbReference>
<accession>A0AAW0G4R5</accession>
<dbReference type="PRINTS" id="PR00462">
    <property type="entry name" value="LIGNINASE"/>
</dbReference>
<evidence type="ECO:0000313" key="4">
    <source>
        <dbReference type="EMBL" id="KAK7688318.1"/>
    </source>
</evidence>
<dbReference type="GO" id="GO:0006979">
    <property type="term" value="P:response to oxidative stress"/>
    <property type="evidence" value="ECO:0007669"/>
    <property type="project" value="InterPro"/>
</dbReference>
<dbReference type="InterPro" id="IPR010255">
    <property type="entry name" value="Haem_peroxidase_sf"/>
</dbReference>
<dbReference type="InterPro" id="IPR001621">
    <property type="entry name" value="Ligninase"/>
</dbReference>
<protein>
    <submittedName>
        <fullName evidence="4">Uncharacterized protein</fullName>
    </submittedName>
</protein>
<keyword evidence="5" id="KW-1185">Reference proteome</keyword>
<evidence type="ECO:0000256" key="2">
    <source>
        <dbReference type="PIRSR" id="PIRSR601621-4"/>
    </source>
</evidence>
<gene>
    <name evidence="4" type="ORF">QCA50_008690</name>
</gene>
<feature type="site" description="Transition state stabilizer" evidence="1">
    <location>
        <position position="66"/>
    </location>
</feature>
<feature type="chain" id="PRO_5043429701" evidence="3">
    <location>
        <begin position="19"/>
        <end position="77"/>
    </location>
</feature>
<dbReference type="Proteomes" id="UP001385951">
    <property type="component" value="Unassembled WGS sequence"/>
</dbReference>
<proteinExistence type="predicted"/>
<dbReference type="GO" id="GO:0020037">
    <property type="term" value="F:heme binding"/>
    <property type="evidence" value="ECO:0007669"/>
    <property type="project" value="InterPro"/>
</dbReference>
<feature type="disulfide bond" evidence="2">
    <location>
        <begin position="26"/>
        <end position="38"/>
    </location>
</feature>
<feature type="signal peptide" evidence="3">
    <location>
        <begin position="1"/>
        <end position="18"/>
    </location>
</feature>